<protein>
    <recommendedName>
        <fullName evidence="5">YpjP-like protein</fullName>
    </recommendedName>
</protein>
<dbReference type="InterPro" id="IPR025616">
    <property type="entry name" value="YpjP"/>
</dbReference>
<dbReference type="EMBL" id="PIQO01000003">
    <property type="protein sequence ID" value="PKR85839.1"/>
    <property type="molecule type" value="Genomic_DNA"/>
</dbReference>
<dbReference type="AlphaFoldDB" id="A0A2N3LMS5"/>
<feature type="region of interest" description="Disordered" evidence="1">
    <location>
        <begin position="34"/>
        <end position="57"/>
    </location>
</feature>
<accession>A0A2N3LMS5</accession>
<feature type="signal peptide" evidence="2">
    <location>
        <begin position="1"/>
        <end position="26"/>
    </location>
</feature>
<keyword evidence="2" id="KW-0732">Signal</keyword>
<name>A0A2N3LMS5_9BACI</name>
<evidence type="ECO:0000256" key="2">
    <source>
        <dbReference type="SAM" id="SignalP"/>
    </source>
</evidence>
<evidence type="ECO:0000313" key="3">
    <source>
        <dbReference type="EMBL" id="PKR85839.1"/>
    </source>
</evidence>
<evidence type="ECO:0000256" key="1">
    <source>
        <dbReference type="SAM" id="MobiDB-lite"/>
    </source>
</evidence>
<keyword evidence="4" id="KW-1185">Reference proteome</keyword>
<proteinExistence type="predicted"/>
<evidence type="ECO:0008006" key="5">
    <source>
        <dbReference type="Google" id="ProtNLM"/>
    </source>
</evidence>
<reference evidence="3 4" key="1">
    <citation type="submission" date="2017-11" db="EMBL/GenBank/DDBJ databases">
        <title>Bacillus camelliae sp. nov., isolated from pu'er tea.</title>
        <authorList>
            <person name="Niu L."/>
        </authorList>
    </citation>
    <scope>NUCLEOTIDE SEQUENCE [LARGE SCALE GENOMIC DNA]</scope>
    <source>
        <strain evidence="3 4">7578-1</strain>
    </source>
</reference>
<dbReference type="OrthoDB" id="2435352at2"/>
<dbReference type="Proteomes" id="UP000233440">
    <property type="component" value="Unassembled WGS sequence"/>
</dbReference>
<dbReference type="RefSeq" id="WP_101353211.1">
    <property type="nucleotide sequence ID" value="NZ_PIQO01000003.1"/>
</dbReference>
<organism evidence="3 4">
    <name type="scientific">Heyndrickxia camelliae</name>
    <dbReference type="NCBI Taxonomy" id="1707093"/>
    <lineage>
        <taxon>Bacteria</taxon>
        <taxon>Bacillati</taxon>
        <taxon>Bacillota</taxon>
        <taxon>Bacilli</taxon>
        <taxon>Bacillales</taxon>
        <taxon>Bacillaceae</taxon>
        <taxon>Heyndrickxia</taxon>
    </lineage>
</organism>
<gene>
    <name evidence="3" type="ORF">CWO92_05545</name>
</gene>
<feature type="chain" id="PRO_5014995064" description="YpjP-like protein" evidence="2">
    <location>
        <begin position="27"/>
        <end position="195"/>
    </location>
</feature>
<evidence type="ECO:0000313" key="4">
    <source>
        <dbReference type="Proteomes" id="UP000233440"/>
    </source>
</evidence>
<comment type="caution">
    <text evidence="3">The sequence shown here is derived from an EMBL/GenBank/DDBJ whole genome shotgun (WGS) entry which is preliminary data.</text>
</comment>
<dbReference type="Pfam" id="PF14005">
    <property type="entry name" value="YpjP"/>
    <property type="match status" value="1"/>
</dbReference>
<sequence length="195" mass="22944">MKKWMKKSIVVLVSIFTFGMVTPTHAFWNGNQDVDKSEQQKHNQQSQNQNYSTLEETKDDKERFINTVMQEAEKQSIEKFGVKIAPVIEDEFRQVILPNIQNAIEMTIAEYPEEKLDSLAVSESPSGGVGEKIFHIYNTDTNEDIIRFHVRRDHPPMDGYYFNFHYHVQYDNYQKHYALGTIYWDKNTPPKWMSA</sequence>